<sequence>MTTITYGKSVKPVSKENAATRRHQRRAAEAIDRKLVELRICKALGQKPEAVQAASQEVTAARKPSNRAELVTITHFSKPVSNSDNTCLPQVALFAAGHRKTTNVTAR</sequence>
<evidence type="ECO:0000256" key="1">
    <source>
        <dbReference type="SAM" id="MobiDB-lite"/>
    </source>
</evidence>
<proteinExistence type="predicted"/>
<reference evidence="2 3" key="1">
    <citation type="submission" date="2018-12" db="EMBL/GenBank/DDBJ databases">
        <authorList>
            <consortium name="Pathogen Informatics"/>
        </authorList>
    </citation>
    <scope>NUCLEOTIDE SEQUENCE [LARGE SCALE GENOMIC DNA]</scope>
    <source>
        <strain evidence="2 3">NCTC13193</strain>
    </source>
</reference>
<feature type="region of interest" description="Disordered" evidence="1">
    <location>
        <begin position="1"/>
        <end position="25"/>
    </location>
</feature>
<evidence type="ECO:0008006" key="4">
    <source>
        <dbReference type="Google" id="ProtNLM"/>
    </source>
</evidence>
<protein>
    <recommendedName>
        <fullName evidence="4">Antitermination protein</fullName>
    </recommendedName>
</protein>
<accession>A0A448SNX6</accession>
<dbReference type="EMBL" id="LR134492">
    <property type="protein sequence ID" value="VEI69414.1"/>
    <property type="molecule type" value="Genomic_DNA"/>
</dbReference>
<dbReference type="Pfam" id="PF25694">
    <property type="entry name" value="N_peptide"/>
    <property type="match status" value="1"/>
</dbReference>
<dbReference type="AlphaFoldDB" id="A0A448SNX6"/>
<name>A0A448SNX6_SERFO</name>
<dbReference type="InterPro" id="IPR057902">
    <property type="entry name" value="N_peptide"/>
</dbReference>
<organism evidence="2 3">
    <name type="scientific">Serratia fonticola</name>
    <dbReference type="NCBI Taxonomy" id="47917"/>
    <lineage>
        <taxon>Bacteria</taxon>
        <taxon>Pseudomonadati</taxon>
        <taxon>Pseudomonadota</taxon>
        <taxon>Gammaproteobacteria</taxon>
        <taxon>Enterobacterales</taxon>
        <taxon>Yersiniaceae</taxon>
        <taxon>Serratia</taxon>
    </lineage>
</organism>
<evidence type="ECO:0000313" key="2">
    <source>
        <dbReference type="EMBL" id="VEI69414.1"/>
    </source>
</evidence>
<dbReference type="Proteomes" id="UP000270487">
    <property type="component" value="Chromosome"/>
</dbReference>
<gene>
    <name evidence="2" type="ORF">NCTC13193_02654</name>
</gene>
<evidence type="ECO:0000313" key="3">
    <source>
        <dbReference type="Proteomes" id="UP000270487"/>
    </source>
</evidence>